<dbReference type="Proteomes" id="UP000004277">
    <property type="component" value="Unassembled WGS sequence"/>
</dbReference>
<evidence type="ECO:0000313" key="1">
    <source>
        <dbReference type="EMBL" id="TMS59696.1"/>
    </source>
</evidence>
<keyword evidence="2" id="KW-1185">Reference proteome</keyword>
<proteinExistence type="predicted"/>
<sequence>MKTRMRHRVTRLALAGGTIAVLGLLSACASPEATMPDTLNPPNMPAPAVAAAPATLDVPLLRLPPQSLGRTLAERQRVTVTAPQRAPQILDVLLEADAQSVRLALLQMGQVAARLVWDGTSVQVTQSRWWPREVSAERILSDLQMALWPMAAIQAALPEPWNVVQEGQTRVLRHGTMPEMIMQTVAPHVTEVRYVRGGWQLQIESQSLQESASGEAAP</sequence>
<reference evidence="1" key="1">
    <citation type="submission" date="2019-05" db="EMBL/GenBank/DDBJ databases">
        <title>Revised genome assembly of Burkholderiaceae (previously Ralstonia) sp. PBA.</title>
        <authorList>
            <person name="Gan H.M."/>
        </authorList>
    </citation>
    <scope>NUCLEOTIDE SEQUENCE</scope>
    <source>
        <strain evidence="1">PBA</strain>
    </source>
</reference>
<organism evidence="1 2">
    <name type="scientific">Imbroritus primus</name>
    <dbReference type="NCBI Taxonomy" id="3058603"/>
    <lineage>
        <taxon>Bacteria</taxon>
        <taxon>Pseudomonadati</taxon>
        <taxon>Pseudomonadota</taxon>
        <taxon>Betaproteobacteria</taxon>
        <taxon>Burkholderiales</taxon>
        <taxon>Burkholderiaceae</taxon>
        <taxon>Imbroritus</taxon>
    </lineage>
</organism>
<dbReference type="EMBL" id="AKCV02000004">
    <property type="protein sequence ID" value="TMS59696.1"/>
    <property type="molecule type" value="Genomic_DNA"/>
</dbReference>
<evidence type="ECO:0000313" key="2">
    <source>
        <dbReference type="Proteomes" id="UP000004277"/>
    </source>
</evidence>
<protein>
    <submittedName>
        <fullName evidence="1">DUF3261 domain-containing protein</fullName>
    </submittedName>
</protein>
<accession>A0ACD3SU08</accession>
<comment type="caution">
    <text evidence="1">The sequence shown here is derived from an EMBL/GenBank/DDBJ whole genome shotgun (WGS) entry which is preliminary data.</text>
</comment>
<name>A0ACD3SU08_9BURK</name>
<gene>
    <name evidence="1" type="ORF">MW7_000680</name>
</gene>